<evidence type="ECO:0000256" key="2">
    <source>
        <dbReference type="SAM" id="Phobius"/>
    </source>
</evidence>
<feature type="region of interest" description="Disordered" evidence="1">
    <location>
        <begin position="1"/>
        <end position="73"/>
    </location>
</feature>
<dbReference type="Proteomes" id="UP001230504">
    <property type="component" value="Unassembled WGS sequence"/>
</dbReference>
<proteinExistence type="predicted"/>
<gene>
    <name evidence="3" type="ORF">LY79DRAFT_665076</name>
</gene>
<dbReference type="AlphaFoldDB" id="A0AAD8QDL4"/>
<organism evidence="3 4">
    <name type="scientific">Colletotrichum navitas</name>
    <dbReference type="NCBI Taxonomy" id="681940"/>
    <lineage>
        <taxon>Eukaryota</taxon>
        <taxon>Fungi</taxon>
        <taxon>Dikarya</taxon>
        <taxon>Ascomycota</taxon>
        <taxon>Pezizomycotina</taxon>
        <taxon>Sordariomycetes</taxon>
        <taxon>Hypocreomycetidae</taxon>
        <taxon>Glomerellales</taxon>
        <taxon>Glomerellaceae</taxon>
        <taxon>Colletotrichum</taxon>
        <taxon>Colletotrichum graminicola species complex</taxon>
    </lineage>
</organism>
<keyword evidence="2" id="KW-0472">Membrane</keyword>
<dbReference type="EMBL" id="JAHLJV010000002">
    <property type="protein sequence ID" value="KAK1599383.1"/>
    <property type="molecule type" value="Genomic_DNA"/>
</dbReference>
<dbReference type="GeneID" id="85447244"/>
<protein>
    <submittedName>
        <fullName evidence="3">Uncharacterized protein</fullName>
    </submittedName>
</protein>
<keyword evidence="2" id="KW-1133">Transmembrane helix</keyword>
<feature type="compositionally biased region" description="Basic and acidic residues" evidence="1">
    <location>
        <begin position="31"/>
        <end position="51"/>
    </location>
</feature>
<evidence type="ECO:0000313" key="4">
    <source>
        <dbReference type="Proteomes" id="UP001230504"/>
    </source>
</evidence>
<name>A0AAD8QDL4_9PEZI</name>
<evidence type="ECO:0000313" key="3">
    <source>
        <dbReference type="EMBL" id="KAK1599383.1"/>
    </source>
</evidence>
<feature type="transmembrane region" description="Helical" evidence="2">
    <location>
        <begin position="80"/>
        <end position="102"/>
    </location>
</feature>
<accession>A0AAD8QDL4</accession>
<dbReference type="RefSeq" id="XP_060419972.1">
    <property type="nucleotide sequence ID" value="XM_060563004.1"/>
</dbReference>
<reference evidence="3" key="1">
    <citation type="submission" date="2021-06" db="EMBL/GenBank/DDBJ databases">
        <title>Comparative genomics, transcriptomics and evolutionary studies reveal genomic signatures of adaptation to plant cell wall in hemibiotrophic fungi.</title>
        <authorList>
            <consortium name="DOE Joint Genome Institute"/>
            <person name="Baroncelli R."/>
            <person name="Diaz J.F."/>
            <person name="Benocci T."/>
            <person name="Peng M."/>
            <person name="Battaglia E."/>
            <person name="Haridas S."/>
            <person name="Andreopoulos W."/>
            <person name="Labutti K."/>
            <person name="Pangilinan J."/>
            <person name="Floch G.L."/>
            <person name="Makela M.R."/>
            <person name="Henrissat B."/>
            <person name="Grigoriev I.V."/>
            <person name="Crouch J.A."/>
            <person name="De Vries R.P."/>
            <person name="Sukno S.A."/>
            <person name="Thon M.R."/>
        </authorList>
    </citation>
    <scope>NUCLEOTIDE SEQUENCE</scope>
    <source>
        <strain evidence="3">CBS 125086</strain>
    </source>
</reference>
<evidence type="ECO:0000256" key="1">
    <source>
        <dbReference type="SAM" id="MobiDB-lite"/>
    </source>
</evidence>
<keyword evidence="4" id="KW-1185">Reference proteome</keyword>
<keyword evidence="2" id="KW-0812">Transmembrane</keyword>
<sequence>MAFECPRPQALDRPVNVSRPDPAAIRRARHPQQDEDHRDAGFGHGGAERSAETGGGARGYTSTGRGQRRDRAGDGVMDPLLVVAAVVSAVVVLAACGVGAAFQVRKEIRRLAEEDKKVMQMVS</sequence>
<comment type="caution">
    <text evidence="3">The sequence shown here is derived from an EMBL/GenBank/DDBJ whole genome shotgun (WGS) entry which is preliminary data.</text>
</comment>